<evidence type="ECO:0000256" key="1">
    <source>
        <dbReference type="SAM" id="MobiDB-lite"/>
    </source>
</evidence>
<dbReference type="AlphaFoldDB" id="A0A8H6WYW1"/>
<name>A0A8H6WYW1_9AGAR</name>
<feature type="compositionally biased region" description="Low complexity" evidence="1">
    <location>
        <begin position="71"/>
        <end position="80"/>
    </location>
</feature>
<keyword evidence="3" id="KW-1185">Reference proteome</keyword>
<evidence type="ECO:0000313" key="2">
    <source>
        <dbReference type="EMBL" id="KAF7331208.1"/>
    </source>
</evidence>
<proteinExistence type="predicted"/>
<sequence>MTKCSKNNAALTSTFSFARRRVASVSAPGRSSALPARVDSTASSHTCRLSTRQHAPLSDTARRPTTPPASPSRSRQAKPPRCIPCPDAKVSSWPSRWPTAPPWPLLSEPPVVALHSPLCDTTYSTRHPRSAHPSSPNLPLLVRLASPPSRRAFVALRRRVYATHTASYIPVSGELKASHRIERVPRARESLDTSSTLCRRLTSAVQRWCY</sequence>
<comment type="caution">
    <text evidence="2">The sequence shown here is derived from an EMBL/GenBank/DDBJ whole genome shotgun (WGS) entry which is preliminary data.</text>
</comment>
<accession>A0A8H6WYW1</accession>
<feature type="region of interest" description="Disordered" evidence="1">
    <location>
        <begin position="24"/>
        <end position="86"/>
    </location>
</feature>
<dbReference type="Proteomes" id="UP000623467">
    <property type="component" value="Unassembled WGS sequence"/>
</dbReference>
<organism evidence="2 3">
    <name type="scientific">Mycena sanguinolenta</name>
    <dbReference type="NCBI Taxonomy" id="230812"/>
    <lineage>
        <taxon>Eukaryota</taxon>
        <taxon>Fungi</taxon>
        <taxon>Dikarya</taxon>
        <taxon>Basidiomycota</taxon>
        <taxon>Agaricomycotina</taxon>
        <taxon>Agaricomycetes</taxon>
        <taxon>Agaricomycetidae</taxon>
        <taxon>Agaricales</taxon>
        <taxon>Marasmiineae</taxon>
        <taxon>Mycenaceae</taxon>
        <taxon>Mycena</taxon>
    </lineage>
</organism>
<feature type="compositionally biased region" description="Polar residues" evidence="1">
    <location>
        <begin position="40"/>
        <end position="53"/>
    </location>
</feature>
<gene>
    <name evidence="2" type="ORF">MSAN_02439500</name>
</gene>
<protein>
    <submittedName>
        <fullName evidence="2">Uncharacterized protein</fullName>
    </submittedName>
</protein>
<reference evidence="2" key="1">
    <citation type="submission" date="2020-05" db="EMBL/GenBank/DDBJ databases">
        <title>Mycena genomes resolve the evolution of fungal bioluminescence.</title>
        <authorList>
            <person name="Tsai I.J."/>
        </authorList>
    </citation>
    <scope>NUCLEOTIDE SEQUENCE</scope>
    <source>
        <strain evidence="2">160909Yilan</strain>
    </source>
</reference>
<dbReference type="EMBL" id="JACAZH010000060">
    <property type="protein sequence ID" value="KAF7331208.1"/>
    <property type="molecule type" value="Genomic_DNA"/>
</dbReference>
<evidence type="ECO:0000313" key="3">
    <source>
        <dbReference type="Proteomes" id="UP000623467"/>
    </source>
</evidence>